<dbReference type="Gene3D" id="3.30.559.30">
    <property type="entry name" value="Nonribosomal peptide synthetase, condensation domain"/>
    <property type="match status" value="1"/>
</dbReference>
<dbReference type="InterPro" id="IPR009081">
    <property type="entry name" value="PP-bd_ACP"/>
</dbReference>
<dbReference type="Pfam" id="PF00109">
    <property type="entry name" value="ketoacyl-synt"/>
    <property type="match status" value="1"/>
</dbReference>
<evidence type="ECO:0000256" key="4">
    <source>
        <dbReference type="ARBA" id="ARBA00022679"/>
    </source>
</evidence>
<dbReference type="Gene3D" id="1.10.1200.10">
    <property type="entry name" value="ACP-like"/>
    <property type="match status" value="1"/>
</dbReference>
<dbReference type="Gene3D" id="1.10.1240.100">
    <property type="match status" value="1"/>
</dbReference>
<dbReference type="PROSITE" id="PS00606">
    <property type="entry name" value="KS3_1"/>
    <property type="match status" value="1"/>
</dbReference>
<dbReference type="InterPro" id="IPR050091">
    <property type="entry name" value="PKS_NRPS_Biosynth_Enz"/>
</dbReference>
<dbReference type="PROSITE" id="PS50075">
    <property type="entry name" value="CARRIER"/>
    <property type="match status" value="1"/>
</dbReference>
<dbReference type="SMART" id="SM00825">
    <property type="entry name" value="PKS_KS"/>
    <property type="match status" value="1"/>
</dbReference>
<dbReference type="GO" id="GO:0071770">
    <property type="term" value="P:DIM/DIP cell wall layer assembly"/>
    <property type="evidence" value="ECO:0007669"/>
    <property type="project" value="TreeGrafter"/>
</dbReference>
<accession>A0A1L5F9E1</accession>
<evidence type="ECO:0000259" key="5">
    <source>
        <dbReference type="PROSITE" id="PS50075"/>
    </source>
</evidence>
<dbReference type="InterPro" id="IPR020841">
    <property type="entry name" value="PKS_Beta-ketoAc_synthase_dom"/>
</dbReference>
<dbReference type="AlphaFoldDB" id="A0A1L5F9E1"/>
<dbReference type="CDD" id="cd19531">
    <property type="entry name" value="LCL_NRPS-like"/>
    <property type="match status" value="1"/>
</dbReference>
<evidence type="ECO:0000256" key="2">
    <source>
        <dbReference type="ARBA" id="ARBA00022450"/>
    </source>
</evidence>
<dbReference type="GO" id="GO:0005737">
    <property type="term" value="C:cytoplasm"/>
    <property type="evidence" value="ECO:0007669"/>
    <property type="project" value="TreeGrafter"/>
</dbReference>
<protein>
    <submittedName>
        <fullName evidence="7">Polyketide synthase</fullName>
    </submittedName>
</protein>
<dbReference type="InterPro" id="IPR016039">
    <property type="entry name" value="Thiolase-like"/>
</dbReference>
<dbReference type="CDD" id="cd00833">
    <property type="entry name" value="PKS"/>
    <property type="match status" value="1"/>
</dbReference>
<dbReference type="SUPFAM" id="SSF47336">
    <property type="entry name" value="ACP-like"/>
    <property type="match status" value="1"/>
</dbReference>
<dbReference type="PROSITE" id="PS00012">
    <property type="entry name" value="PHOSPHOPANTETHEINE"/>
    <property type="match status" value="1"/>
</dbReference>
<proteinExistence type="predicted"/>
<dbReference type="SUPFAM" id="SSF52777">
    <property type="entry name" value="CoA-dependent acyltransferases"/>
    <property type="match status" value="2"/>
</dbReference>
<dbReference type="OrthoDB" id="9778383at2"/>
<dbReference type="PROSITE" id="PS52004">
    <property type="entry name" value="KS3_2"/>
    <property type="match status" value="1"/>
</dbReference>
<feature type="domain" description="Ketosynthase family 3 (KS3)" evidence="6">
    <location>
        <begin position="27"/>
        <end position="454"/>
    </location>
</feature>
<reference evidence="7 8" key="1">
    <citation type="submission" date="2016-12" db="EMBL/GenBank/DDBJ databases">
        <title>Complete genome sequence of Clostridium kluyveri JZZ isolated from the pit mud of a Chinese flavor liquor-making factory.</title>
        <authorList>
            <person name="Wang Y."/>
        </authorList>
    </citation>
    <scope>NUCLEOTIDE SEQUENCE [LARGE SCALE GENOMIC DNA]</scope>
    <source>
        <strain evidence="7 8">JZZ</strain>
    </source>
</reference>
<dbReference type="GO" id="GO:0004312">
    <property type="term" value="F:fatty acid synthase activity"/>
    <property type="evidence" value="ECO:0007669"/>
    <property type="project" value="TreeGrafter"/>
</dbReference>
<evidence type="ECO:0000313" key="7">
    <source>
        <dbReference type="EMBL" id="APM39626.1"/>
    </source>
</evidence>
<dbReference type="RefSeq" id="WP_073539244.1">
    <property type="nucleotide sequence ID" value="NZ_CP018335.1"/>
</dbReference>
<dbReference type="GO" id="GO:0006633">
    <property type="term" value="P:fatty acid biosynthetic process"/>
    <property type="evidence" value="ECO:0007669"/>
    <property type="project" value="InterPro"/>
</dbReference>
<sequence length="1192" mass="136361">MEHNSLSMKSFNAIESYSSEFKGITSTKDIAIIGMAATFPKDEDLNKFWSNLVDGKDCISNFPEKRKEDIDKYLNYIGMSKDKIKYLQAGYLDEIDKFDYRFFRLTPKEASLMNPSQRLFLQTAWKTIEDAGYGGSGLVGSNTGVFVGYIGDFQGDKYGDMISRIDESNSAISVMGNLSSIIPSRISYILDLKGPSMLIDTACSSSLVAIHMACRAIQNGECELALSGGVKVYIVPLESSEKIGIESSDGKTRAFDESSDGTGIGEGVAAVLLKPLNKALKDGDNIYAVIKGSAVNQDGSSIGITAPNVKAQSSVIIKAWKNAGVHPETISYIEAHGTGTKLGDPIEIDGIKKAFERYTHKKQFCGVGSVKSNIGHLYDCAGIASFIKVVLAVKHRYIPPSINFFTPNKRINFEDSPVYVNDRLKKWNSRSGPLRAGVSSFGFSGTNCHIVLEEAPLENNLEKPEVHFKPNIFVISAKTEKTLKELILKYNTFLKNAEDINFKDICYTASTGRKHYNFRIAVISKDILDLREKLDYLCCTDSYESINKYNSNIFYGGNILTGEREKVNIKSLENIMNRFFHHNKSIDVLEEICSMYVKGADFKWSRFYKNERRKKISLPTYPFQRERCWLEIPDGIEKSVNLEDKLEDYEVILQGKKENEKYSDIEILLAKIWGKELGFKEINIFESFYELGGDSIMAVKIVNSLNKKIGKQINISQVLKYQTIYDFARYLTYSKADNTECCYEIPKAAEMEYYPLSSAQKRLYILSQLNHSDINYNMPFAVVIHGKVDIKRFDNTFKKLIEIHQAFRTSFHIENEEPVQKISSNVEFEVYYKNLNLDSVQMFIENFVRPFDLDKAPLLRAALLKINEDKYVMIIDMHHIISDGTSMGILLKHFADLYNGIKVSESKLHYRDFAVWQRQFNKSEYMKRQEKYWNNLFKSGVPILNMPTDYERPEIQSFQGDILKVTLDEKLTSNILNFCMKAENTLFMVLLSAYYILLSKYSGQEDIVIGSPVACRPNGDLQNIVGMFVNMLALRNYASINKSYREFLYEVKYNVLEAFENQDYQFDDLVDSILTTREVARNPIFDTVFALQNMDIPDIKIDGLKFTPFDENKKCKFDITFEAIEREDVINLNVQYCVKLFKRDTMERFVRDYINILQTVVKNPDIKLKQIDIEYNLKLLEETSLDEVEFDF</sequence>
<feature type="domain" description="Carrier" evidence="5">
    <location>
        <begin position="660"/>
        <end position="735"/>
    </location>
</feature>
<keyword evidence="2" id="KW-0596">Phosphopantetheine</keyword>
<keyword evidence="4" id="KW-0808">Transferase</keyword>
<dbReference type="Pfam" id="PF00668">
    <property type="entry name" value="Condensation"/>
    <property type="match status" value="1"/>
</dbReference>
<comment type="cofactor">
    <cofactor evidence="1">
        <name>pantetheine 4'-phosphate</name>
        <dbReference type="ChEBI" id="CHEBI:47942"/>
    </cofactor>
</comment>
<dbReference type="Gene3D" id="3.40.47.10">
    <property type="match status" value="1"/>
</dbReference>
<dbReference type="EMBL" id="CP018335">
    <property type="protein sequence ID" value="APM39626.1"/>
    <property type="molecule type" value="Genomic_DNA"/>
</dbReference>
<dbReference type="PANTHER" id="PTHR43775:SF37">
    <property type="entry name" value="SI:DKEY-61P9.11"/>
    <property type="match status" value="1"/>
</dbReference>
<name>A0A1L5F9E1_CLOKL</name>
<evidence type="ECO:0000256" key="1">
    <source>
        <dbReference type="ARBA" id="ARBA00001957"/>
    </source>
</evidence>
<dbReference type="InterPro" id="IPR036736">
    <property type="entry name" value="ACP-like_sf"/>
</dbReference>
<organism evidence="7 8">
    <name type="scientific">Clostridium kluyveri</name>
    <dbReference type="NCBI Taxonomy" id="1534"/>
    <lineage>
        <taxon>Bacteria</taxon>
        <taxon>Bacillati</taxon>
        <taxon>Bacillota</taxon>
        <taxon>Clostridia</taxon>
        <taxon>Eubacteriales</taxon>
        <taxon>Clostridiaceae</taxon>
        <taxon>Clostridium</taxon>
    </lineage>
</organism>
<dbReference type="SUPFAM" id="SSF53901">
    <property type="entry name" value="Thiolase-like"/>
    <property type="match status" value="1"/>
</dbReference>
<dbReference type="Proteomes" id="UP000184604">
    <property type="component" value="Chromosome"/>
</dbReference>
<dbReference type="Pfam" id="PF02801">
    <property type="entry name" value="Ketoacyl-synt_C"/>
    <property type="match status" value="1"/>
</dbReference>
<dbReference type="PANTHER" id="PTHR43775">
    <property type="entry name" value="FATTY ACID SYNTHASE"/>
    <property type="match status" value="1"/>
</dbReference>
<dbReference type="Gene3D" id="3.30.559.10">
    <property type="entry name" value="Chloramphenicol acetyltransferase-like domain"/>
    <property type="match status" value="1"/>
</dbReference>
<dbReference type="Pfam" id="PF00550">
    <property type="entry name" value="PP-binding"/>
    <property type="match status" value="1"/>
</dbReference>
<gene>
    <name evidence="7" type="ORF">BS101_13190</name>
</gene>
<evidence type="ECO:0000259" key="6">
    <source>
        <dbReference type="PROSITE" id="PS52004"/>
    </source>
</evidence>
<evidence type="ECO:0000256" key="3">
    <source>
        <dbReference type="ARBA" id="ARBA00022553"/>
    </source>
</evidence>
<dbReference type="GO" id="GO:0004315">
    <property type="term" value="F:3-oxoacyl-[acyl-carrier-protein] synthase activity"/>
    <property type="evidence" value="ECO:0007669"/>
    <property type="project" value="InterPro"/>
</dbReference>
<dbReference type="InterPro" id="IPR001242">
    <property type="entry name" value="Condensation_dom"/>
</dbReference>
<dbReference type="InterPro" id="IPR014030">
    <property type="entry name" value="Ketoacyl_synth_N"/>
</dbReference>
<dbReference type="InterPro" id="IPR014031">
    <property type="entry name" value="Ketoacyl_synth_C"/>
</dbReference>
<dbReference type="GO" id="GO:0005886">
    <property type="term" value="C:plasma membrane"/>
    <property type="evidence" value="ECO:0007669"/>
    <property type="project" value="TreeGrafter"/>
</dbReference>
<keyword evidence="3" id="KW-0597">Phosphoprotein</keyword>
<dbReference type="InterPro" id="IPR006162">
    <property type="entry name" value="Ppantetheine_attach_site"/>
</dbReference>
<dbReference type="InterPro" id="IPR018201">
    <property type="entry name" value="Ketoacyl_synth_AS"/>
</dbReference>
<dbReference type="InterPro" id="IPR023213">
    <property type="entry name" value="CAT-like_dom_sf"/>
</dbReference>
<evidence type="ECO:0000313" key="8">
    <source>
        <dbReference type="Proteomes" id="UP000184604"/>
    </source>
</evidence>
<dbReference type="Pfam" id="PF22621">
    <property type="entry name" value="CurL-like_PKS_C"/>
    <property type="match status" value="1"/>
</dbReference>